<accession>A0A0A9H255</accession>
<organism evidence="1">
    <name type="scientific">Arundo donax</name>
    <name type="common">Giant reed</name>
    <name type="synonym">Donax arundinaceus</name>
    <dbReference type="NCBI Taxonomy" id="35708"/>
    <lineage>
        <taxon>Eukaryota</taxon>
        <taxon>Viridiplantae</taxon>
        <taxon>Streptophyta</taxon>
        <taxon>Embryophyta</taxon>
        <taxon>Tracheophyta</taxon>
        <taxon>Spermatophyta</taxon>
        <taxon>Magnoliopsida</taxon>
        <taxon>Liliopsida</taxon>
        <taxon>Poales</taxon>
        <taxon>Poaceae</taxon>
        <taxon>PACMAD clade</taxon>
        <taxon>Arundinoideae</taxon>
        <taxon>Arundineae</taxon>
        <taxon>Arundo</taxon>
    </lineage>
</organism>
<evidence type="ECO:0000313" key="1">
    <source>
        <dbReference type="EMBL" id="JAE28916.1"/>
    </source>
</evidence>
<dbReference type="EMBL" id="GBRH01168980">
    <property type="protein sequence ID" value="JAE28916.1"/>
    <property type="molecule type" value="Transcribed_RNA"/>
</dbReference>
<name>A0A0A9H255_ARUDO</name>
<sequence length="32" mass="3756">MAVSFKMEITYLIRQRSCTLLQVKILVINLTE</sequence>
<reference evidence="1" key="1">
    <citation type="submission" date="2014-09" db="EMBL/GenBank/DDBJ databases">
        <authorList>
            <person name="Magalhaes I.L.F."/>
            <person name="Oliveira U."/>
            <person name="Santos F.R."/>
            <person name="Vidigal T.H.D.A."/>
            <person name="Brescovit A.D."/>
            <person name="Santos A.J."/>
        </authorList>
    </citation>
    <scope>NUCLEOTIDE SEQUENCE</scope>
    <source>
        <tissue evidence="1">Shoot tissue taken approximately 20 cm above the soil surface</tissue>
    </source>
</reference>
<proteinExistence type="predicted"/>
<reference evidence="1" key="2">
    <citation type="journal article" date="2015" name="Data Brief">
        <title>Shoot transcriptome of the giant reed, Arundo donax.</title>
        <authorList>
            <person name="Barrero R.A."/>
            <person name="Guerrero F.D."/>
            <person name="Moolhuijzen P."/>
            <person name="Goolsby J.A."/>
            <person name="Tidwell J."/>
            <person name="Bellgard S.E."/>
            <person name="Bellgard M.I."/>
        </authorList>
    </citation>
    <scope>NUCLEOTIDE SEQUENCE</scope>
    <source>
        <tissue evidence="1">Shoot tissue taken approximately 20 cm above the soil surface</tissue>
    </source>
</reference>
<dbReference type="AlphaFoldDB" id="A0A0A9H255"/>
<protein>
    <submittedName>
        <fullName evidence="1">Uncharacterized protein</fullName>
    </submittedName>
</protein>